<reference evidence="3 4" key="1">
    <citation type="journal article" date="2016" name="Front. Microbiol.">
        <title>Comprehensive Phylogenetic Analysis of Bovine Non-aureus Staphylococci Species Based on Whole-Genome Sequencing.</title>
        <authorList>
            <person name="Naushad S."/>
            <person name="Barkema H.W."/>
            <person name="Luby C."/>
            <person name="Condas L.A."/>
            <person name="Nobrega D.B."/>
            <person name="Carson D.A."/>
            <person name="De Buck J."/>
        </authorList>
    </citation>
    <scope>NUCLEOTIDE SEQUENCE [LARGE SCALE GENOMIC DNA]</scope>
    <source>
        <strain evidence="3 4">SNUC 3829</strain>
    </source>
</reference>
<dbReference type="EMBL" id="PYZR01000443">
    <property type="protein sequence ID" value="PTF54528.1"/>
    <property type="molecule type" value="Genomic_DNA"/>
</dbReference>
<dbReference type="Proteomes" id="UP000241208">
    <property type="component" value="Unassembled WGS sequence"/>
</dbReference>
<dbReference type="AlphaFoldDB" id="A0A2T4LNM0"/>
<keyword evidence="3" id="KW-0456">Lyase</keyword>
<comment type="cofactor">
    <cofactor evidence="1">
        <name>pyridoxal 5'-phosphate</name>
        <dbReference type="ChEBI" id="CHEBI:597326"/>
    </cofactor>
</comment>
<dbReference type="InterPro" id="IPR023026">
    <property type="entry name" value="Trp_synth_beta/beta-like"/>
</dbReference>
<dbReference type="PANTHER" id="PTHR48077:SF3">
    <property type="entry name" value="TRYPTOPHAN SYNTHASE"/>
    <property type="match status" value="1"/>
</dbReference>
<gene>
    <name evidence="3" type="ORF">BUY34_14060</name>
</gene>
<protein>
    <submittedName>
        <fullName evidence="3">Tryptophan synthase subunit beta</fullName>
        <ecNumber evidence="3">4.2.1.20</ecNumber>
    </submittedName>
</protein>
<sequence>PGVGPEHSYYQDIGRVNYVTASDDEAMNALVRFTKAEGIIPAIESAHALSYVEQLAPEMSKDEVVVVTVSGRGDKDMDTIRNYMKARGEI</sequence>
<name>A0A2T4LNM0_9STAP</name>
<dbReference type="EC" id="4.2.1.20" evidence="3"/>
<dbReference type="SUPFAM" id="SSF53686">
    <property type="entry name" value="Tryptophan synthase beta subunit-like PLP-dependent enzymes"/>
    <property type="match status" value="1"/>
</dbReference>
<feature type="non-terminal residue" evidence="3">
    <location>
        <position position="1"/>
    </location>
</feature>
<organism evidence="3 4">
    <name type="scientific">Staphylococcus cohnii</name>
    <dbReference type="NCBI Taxonomy" id="29382"/>
    <lineage>
        <taxon>Bacteria</taxon>
        <taxon>Bacillati</taxon>
        <taxon>Bacillota</taxon>
        <taxon>Bacilli</taxon>
        <taxon>Bacillales</taxon>
        <taxon>Staphylococcaceae</taxon>
        <taxon>Staphylococcus</taxon>
        <taxon>Staphylococcus cohnii species complex</taxon>
    </lineage>
</organism>
<dbReference type="Gene3D" id="3.40.50.1100">
    <property type="match status" value="1"/>
</dbReference>
<dbReference type="GO" id="GO:0004834">
    <property type="term" value="F:tryptophan synthase activity"/>
    <property type="evidence" value="ECO:0007669"/>
    <property type="project" value="UniProtKB-EC"/>
</dbReference>
<evidence type="ECO:0000256" key="2">
    <source>
        <dbReference type="ARBA" id="ARBA00022898"/>
    </source>
</evidence>
<keyword evidence="2" id="KW-0663">Pyridoxal phosphate</keyword>
<dbReference type="InterPro" id="IPR036052">
    <property type="entry name" value="TrpB-like_PALP_sf"/>
</dbReference>
<dbReference type="GO" id="GO:0005737">
    <property type="term" value="C:cytoplasm"/>
    <property type="evidence" value="ECO:0007669"/>
    <property type="project" value="TreeGrafter"/>
</dbReference>
<comment type="caution">
    <text evidence="3">The sequence shown here is derived from an EMBL/GenBank/DDBJ whole genome shotgun (WGS) entry which is preliminary data.</text>
</comment>
<proteinExistence type="predicted"/>
<accession>A0A2T4LNM0</accession>
<evidence type="ECO:0000313" key="4">
    <source>
        <dbReference type="Proteomes" id="UP000241208"/>
    </source>
</evidence>
<evidence type="ECO:0000256" key="1">
    <source>
        <dbReference type="ARBA" id="ARBA00001933"/>
    </source>
</evidence>
<evidence type="ECO:0000313" key="3">
    <source>
        <dbReference type="EMBL" id="PTF54528.1"/>
    </source>
</evidence>
<dbReference type="PANTHER" id="PTHR48077">
    <property type="entry name" value="TRYPTOPHAN SYNTHASE-RELATED"/>
    <property type="match status" value="1"/>
</dbReference>